<evidence type="ECO:0000313" key="6">
    <source>
        <dbReference type="Proteomes" id="UP000326380"/>
    </source>
</evidence>
<dbReference type="Gene3D" id="3.90.550.10">
    <property type="entry name" value="Spore Coat Polysaccharide Biosynthesis Protein SpsA, Chain A"/>
    <property type="match status" value="1"/>
</dbReference>
<dbReference type="CDD" id="cd06442">
    <property type="entry name" value="DPM1_like"/>
    <property type="match status" value="1"/>
</dbReference>
<dbReference type="PANTHER" id="PTHR43398:SF1">
    <property type="entry name" value="DOLICHOL-PHOSPHATE MANNOSYLTRANSFERASE SUBUNIT 1"/>
    <property type="match status" value="1"/>
</dbReference>
<proteinExistence type="inferred from homology"/>
<evidence type="ECO:0000313" key="5">
    <source>
        <dbReference type="EMBL" id="KAA9327011.1"/>
    </source>
</evidence>
<dbReference type="InterPro" id="IPR001173">
    <property type="entry name" value="Glyco_trans_2-like"/>
</dbReference>
<gene>
    <name evidence="5" type="ORF">F0P96_17330</name>
</gene>
<name>A0A7L5A1V9_9BACT</name>
<dbReference type="SUPFAM" id="SSF53448">
    <property type="entry name" value="Nucleotide-diphospho-sugar transferases"/>
    <property type="match status" value="1"/>
</dbReference>
<comment type="similarity">
    <text evidence="1">Belongs to the glycosyltransferase 2 family.</text>
</comment>
<dbReference type="PANTHER" id="PTHR43398">
    <property type="entry name" value="DOLICHOL-PHOSPHATE MANNOSYLTRANSFERASE SUBUNIT 1"/>
    <property type="match status" value="1"/>
</dbReference>
<comment type="caution">
    <text evidence="5">The sequence shown here is derived from an EMBL/GenBank/DDBJ whole genome shotgun (WGS) entry which is preliminary data.</text>
</comment>
<dbReference type="RefSeq" id="WP_151080194.1">
    <property type="nucleotide sequence ID" value="NZ_CP047647.1"/>
</dbReference>
<dbReference type="GO" id="GO:0016020">
    <property type="term" value="C:membrane"/>
    <property type="evidence" value="ECO:0007669"/>
    <property type="project" value="GOC"/>
</dbReference>
<dbReference type="InterPro" id="IPR039528">
    <property type="entry name" value="DPM1-like"/>
</dbReference>
<dbReference type="Pfam" id="PF00535">
    <property type="entry name" value="Glycos_transf_2"/>
    <property type="match status" value="1"/>
</dbReference>
<dbReference type="Proteomes" id="UP000326380">
    <property type="component" value="Unassembled WGS sequence"/>
</dbReference>
<feature type="region of interest" description="Disordered" evidence="4">
    <location>
        <begin position="248"/>
        <end position="268"/>
    </location>
</feature>
<organism evidence="5 6">
    <name type="scientific">Hymenobacter busanensis</name>
    <dbReference type="NCBI Taxonomy" id="2607656"/>
    <lineage>
        <taxon>Bacteria</taxon>
        <taxon>Pseudomonadati</taxon>
        <taxon>Bacteroidota</taxon>
        <taxon>Cytophagia</taxon>
        <taxon>Cytophagales</taxon>
        <taxon>Hymenobacteraceae</taxon>
        <taxon>Hymenobacter</taxon>
    </lineage>
</organism>
<protein>
    <submittedName>
        <fullName evidence="5">Polyprenol monophosphomannose synthase</fullName>
    </submittedName>
</protein>
<dbReference type="InterPro" id="IPR029044">
    <property type="entry name" value="Nucleotide-diphossugar_trans"/>
</dbReference>
<dbReference type="GO" id="GO:0009247">
    <property type="term" value="P:glycolipid biosynthetic process"/>
    <property type="evidence" value="ECO:0007669"/>
    <property type="project" value="TreeGrafter"/>
</dbReference>
<dbReference type="AlphaFoldDB" id="A0A7L5A1V9"/>
<keyword evidence="6" id="KW-1185">Reference proteome</keyword>
<sequence>MNDSLVIIPTYNERENAELIIRKVFSLPKAFDVLIIDDGSPDGTAAIVRGLMAEFSGRLHLEERRGKLGLGTAYIHGFRWALQRGYGYIFEMDADFSHNPDDLVRLYEACAAEGNDMAIGSRYITGVNVVNWPMDRVLMSWFASAYVRFITGMPIMDATAGFKCYTARVLRTIPLERIHFVGYAFQIEMKWLAYKYGFRLKEVPIIFTDRTRGASKMSKGIFKEALLGVVQMKMESWFRRFEHPAAAESASAGPAYSASSATPAPETR</sequence>
<keyword evidence="2" id="KW-0328">Glycosyltransferase</keyword>
<accession>A0A7L5A1V9</accession>
<dbReference type="EMBL" id="VTWU01000007">
    <property type="protein sequence ID" value="KAA9327011.1"/>
    <property type="molecule type" value="Genomic_DNA"/>
</dbReference>
<reference evidence="5 6" key="1">
    <citation type="submission" date="2019-09" db="EMBL/GenBank/DDBJ databases">
        <title>Genome sequence of Hymenobacter sp. M3.</title>
        <authorList>
            <person name="Srinivasan S."/>
        </authorList>
    </citation>
    <scope>NUCLEOTIDE SEQUENCE [LARGE SCALE GENOMIC DNA]</scope>
    <source>
        <strain evidence="5 6">M3</strain>
    </source>
</reference>
<evidence type="ECO:0000256" key="4">
    <source>
        <dbReference type="SAM" id="MobiDB-lite"/>
    </source>
</evidence>
<evidence type="ECO:0000256" key="2">
    <source>
        <dbReference type="ARBA" id="ARBA00022676"/>
    </source>
</evidence>
<dbReference type="GO" id="GO:0004582">
    <property type="term" value="F:dolichyl-phosphate beta-D-mannosyltransferase activity"/>
    <property type="evidence" value="ECO:0007669"/>
    <property type="project" value="InterPro"/>
</dbReference>
<dbReference type="FunFam" id="3.90.550.10:FF:000128">
    <property type="entry name" value="Glycosyl transferase family 2"/>
    <property type="match status" value="1"/>
</dbReference>
<keyword evidence="3" id="KW-0808">Transferase</keyword>
<evidence type="ECO:0000256" key="3">
    <source>
        <dbReference type="ARBA" id="ARBA00022679"/>
    </source>
</evidence>
<evidence type="ECO:0000256" key="1">
    <source>
        <dbReference type="ARBA" id="ARBA00006739"/>
    </source>
</evidence>